<keyword evidence="1" id="KW-0067">ATP-binding</keyword>
<evidence type="ECO:0000313" key="2">
    <source>
        <dbReference type="Proteomes" id="UP000031419"/>
    </source>
</evidence>
<dbReference type="RefSeq" id="WP_029719520.1">
    <property type="nucleotide sequence ID" value="NZ_JAJUIW010000007.1"/>
</dbReference>
<proteinExistence type="predicted"/>
<dbReference type="Proteomes" id="UP000031419">
    <property type="component" value="Unassembled WGS sequence"/>
</dbReference>
<keyword evidence="2" id="KW-1185">Reference proteome</keyword>
<protein>
    <submittedName>
        <fullName evidence="1">ATP-binding protein</fullName>
    </submittedName>
</protein>
<evidence type="ECO:0000313" key="1">
    <source>
        <dbReference type="EMBL" id="KEI43313.1"/>
    </source>
</evidence>
<dbReference type="AlphaFoldDB" id="A0A073AU50"/>
<gene>
    <name evidence="1" type="ORF">GU90_16220</name>
</gene>
<organism evidence="1 2">
    <name type="scientific">Saccharopolyspora rectivirgula</name>
    <dbReference type="NCBI Taxonomy" id="28042"/>
    <lineage>
        <taxon>Bacteria</taxon>
        <taxon>Bacillati</taxon>
        <taxon>Actinomycetota</taxon>
        <taxon>Actinomycetes</taxon>
        <taxon>Pseudonocardiales</taxon>
        <taxon>Pseudonocardiaceae</taxon>
        <taxon>Saccharopolyspora</taxon>
    </lineage>
</organism>
<dbReference type="GO" id="GO:0005524">
    <property type="term" value="F:ATP binding"/>
    <property type="evidence" value="ECO:0007669"/>
    <property type="project" value="UniProtKB-KW"/>
</dbReference>
<name>A0A073AU50_9PSEU</name>
<dbReference type="OrthoDB" id="3268468at2"/>
<accession>A0A073AU50</accession>
<comment type="caution">
    <text evidence="1">The sequence shown here is derived from an EMBL/GenBank/DDBJ whole genome shotgun (WGS) entry which is preliminary data.</text>
</comment>
<dbReference type="Pfam" id="PF11305">
    <property type="entry name" value="DUF3107"/>
    <property type="match status" value="1"/>
</dbReference>
<dbReference type="STRING" id="28042.GU90_16220"/>
<reference evidence="1 2" key="1">
    <citation type="submission" date="2014-06" db="EMBL/GenBank/DDBJ databases">
        <title>Saccharopolyspora rectivirgula DSM-43113 Genome sequencing.</title>
        <authorList>
            <person name="Barrera C."/>
            <person name="Millon L."/>
            <person name="Rognon B."/>
            <person name="Zaugg C."/>
            <person name="Monod M."/>
        </authorList>
    </citation>
    <scope>NUCLEOTIDE SEQUENCE [LARGE SCALE GENOMIC DNA]</scope>
    <source>
        <strain evidence="1 2">DSM 43113</strain>
    </source>
</reference>
<dbReference type="InterPro" id="IPR021456">
    <property type="entry name" value="DUF3107"/>
</dbReference>
<dbReference type="eggNOG" id="ENOG5032YJA">
    <property type="taxonomic scope" value="Bacteria"/>
</dbReference>
<keyword evidence="1" id="KW-0547">Nucleotide-binding</keyword>
<sequence>MEVKIGVVDSPRELTIASGQSPSEVESLVADALKNADGVLAMTDSKGRRVIVPSSKVAYVEIGPADAPRVGFGVPQQ</sequence>
<dbReference type="EMBL" id="JNVU01000039">
    <property type="protein sequence ID" value="KEI43313.1"/>
    <property type="molecule type" value="Genomic_DNA"/>
</dbReference>